<evidence type="ECO:0000313" key="21">
    <source>
        <dbReference type="Proteomes" id="UP000256805"/>
    </source>
</evidence>
<sequence>MRPRLTTLLDRLWEQAVRTPQRFVVLSFAVASMLLVLFFGYGLALLRDHQIQSLQQDQQLQVAGISSVLNIEAERLMSVRAYAQHLIRLQSGPHAITPDPPLKAAYDHRNDAVWTLPAPEGDAVLLGVGPAALAGMDGFSRRDTDLLAGLYVARGLSHLISAEPLNPLVSRKLTYVSTNGFFVTYPPVPPADTAATLRRIAAAGYLREHRPEANPGQSVRWHFAPAADGAPDGTLSLSVPVYLAQQFRGVAFTEIPQRSLDAYLTRTTRQAVQRFLVDVDGNLVGTSTRDVRRGEKLSEVLPASWREASAREMFRRGSGTLQSADGSRILFQRIGNSSLALVDYFSATDLLLRVASHLSAVLAASTLALALLMWVTLQGIGKLFSHYQARGEALRELAGTDALTGLANRREFKARFDIEYQHSRRDQTPMSLLMIDIDRFKRINDHWGHASGDRVLTALAGVVRATVRAIDVPARVGGEEFAVLLPRTALEEAARIAERLRKTIGQTACAPAADAADQEEIRFTVSIGVADMGVDGTDSLDAMMQVADRRLYAAKAAGRNRVVSDDRVAEPAAAQTQEGPVVASHIGN</sequence>
<dbReference type="InterPro" id="IPR033416">
    <property type="entry name" value="CHASE7"/>
</dbReference>
<evidence type="ECO:0000256" key="4">
    <source>
        <dbReference type="ARBA" id="ARBA00012528"/>
    </source>
</evidence>
<evidence type="ECO:0000256" key="5">
    <source>
        <dbReference type="ARBA" id="ARBA00022475"/>
    </source>
</evidence>
<evidence type="ECO:0000259" key="19">
    <source>
        <dbReference type="PROSITE" id="PS50887"/>
    </source>
</evidence>
<feature type="domain" description="GGDEF" evidence="19">
    <location>
        <begin position="428"/>
        <end position="567"/>
    </location>
</feature>
<dbReference type="PANTHER" id="PTHR45138">
    <property type="entry name" value="REGULATORY COMPONENTS OF SENSORY TRANSDUCTION SYSTEM"/>
    <property type="match status" value="1"/>
</dbReference>
<comment type="pathway">
    <text evidence="2">Glycan metabolism; bacterial cellulose biosynthesis.</text>
</comment>
<evidence type="ECO:0000256" key="14">
    <source>
        <dbReference type="ARBA" id="ARBA00023136"/>
    </source>
</evidence>
<keyword evidence="13 18" id="KW-1133">Transmembrane helix</keyword>
<evidence type="ECO:0000256" key="7">
    <source>
        <dbReference type="ARBA" id="ARBA00022679"/>
    </source>
</evidence>
<evidence type="ECO:0000256" key="9">
    <source>
        <dbReference type="ARBA" id="ARBA00022723"/>
    </source>
</evidence>
<evidence type="ECO:0000256" key="2">
    <source>
        <dbReference type="ARBA" id="ARBA00005186"/>
    </source>
</evidence>
<dbReference type="SMART" id="SM00267">
    <property type="entry name" value="GGDEF"/>
    <property type="match status" value="1"/>
</dbReference>
<evidence type="ECO:0000256" key="16">
    <source>
        <dbReference type="ARBA" id="ARBA00034247"/>
    </source>
</evidence>
<proteinExistence type="predicted"/>
<dbReference type="AlphaFoldDB" id="A0A375J0E1"/>
<comment type="catalytic activity">
    <reaction evidence="16">
        <text>2 GTP = 3',3'-c-di-GMP + 2 diphosphate</text>
        <dbReference type="Rhea" id="RHEA:24898"/>
        <dbReference type="ChEBI" id="CHEBI:33019"/>
        <dbReference type="ChEBI" id="CHEBI:37565"/>
        <dbReference type="ChEBI" id="CHEBI:58805"/>
        <dbReference type="EC" id="2.7.7.65"/>
    </reaction>
</comment>
<dbReference type="PANTHER" id="PTHR45138:SF9">
    <property type="entry name" value="DIGUANYLATE CYCLASE DGCM-RELATED"/>
    <property type="match status" value="1"/>
</dbReference>
<evidence type="ECO:0000256" key="17">
    <source>
        <dbReference type="ARBA" id="ARBA00045634"/>
    </source>
</evidence>
<comment type="subunit">
    <text evidence="3">Homodimer.</text>
</comment>
<keyword evidence="14 18" id="KW-0472">Membrane</keyword>
<evidence type="ECO:0000256" key="15">
    <source>
        <dbReference type="ARBA" id="ARBA00031311"/>
    </source>
</evidence>
<keyword evidence="9" id="KW-0479">Metal-binding</keyword>
<organism evidence="20 21">
    <name type="scientific">Cupriavidus taiwanensis</name>
    <dbReference type="NCBI Taxonomy" id="164546"/>
    <lineage>
        <taxon>Bacteria</taxon>
        <taxon>Pseudomonadati</taxon>
        <taxon>Pseudomonadota</taxon>
        <taxon>Betaproteobacteria</taxon>
        <taxon>Burkholderiales</taxon>
        <taxon>Burkholderiaceae</taxon>
        <taxon>Cupriavidus</taxon>
    </lineage>
</organism>
<evidence type="ECO:0000256" key="12">
    <source>
        <dbReference type="ARBA" id="ARBA00022916"/>
    </source>
</evidence>
<dbReference type="Pfam" id="PF17151">
    <property type="entry name" value="CHASE7"/>
    <property type="match status" value="1"/>
</dbReference>
<dbReference type="RefSeq" id="WP_116383820.1">
    <property type="nucleotide sequence ID" value="NZ_LS483233.1"/>
</dbReference>
<dbReference type="InterPro" id="IPR050469">
    <property type="entry name" value="Diguanylate_Cyclase"/>
</dbReference>
<evidence type="ECO:0000256" key="6">
    <source>
        <dbReference type="ARBA" id="ARBA00022519"/>
    </source>
</evidence>
<feature type="transmembrane region" description="Helical" evidence="18">
    <location>
        <begin position="23"/>
        <end position="46"/>
    </location>
</feature>
<dbReference type="UniPathway" id="UPA00694"/>
<dbReference type="InterPro" id="IPR029787">
    <property type="entry name" value="Nucleotide_cyclase"/>
</dbReference>
<evidence type="ECO:0000313" key="20">
    <source>
        <dbReference type="EMBL" id="SPR98664.1"/>
    </source>
</evidence>
<accession>A0A375J0E1</accession>
<keyword evidence="8 18" id="KW-0812">Transmembrane</keyword>
<dbReference type="UniPathway" id="UPA00599"/>
<dbReference type="InterPro" id="IPR043128">
    <property type="entry name" value="Rev_trsase/Diguanyl_cyclase"/>
</dbReference>
<dbReference type="PROSITE" id="PS50887">
    <property type="entry name" value="GGDEF"/>
    <property type="match status" value="1"/>
</dbReference>
<comment type="subcellular location">
    <subcellularLocation>
        <location evidence="1">Cell inner membrane</location>
        <topology evidence="1">Multi-pass membrane protein</topology>
    </subcellularLocation>
</comment>
<dbReference type="EMBL" id="OVTA01000024">
    <property type="protein sequence ID" value="SPR98664.1"/>
    <property type="molecule type" value="Genomic_DNA"/>
</dbReference>
<keyword evidence="11" id="KW-0460">Magnesium</keyword>
<dbReference type="NCBIfam" id="TIGR00254">
    <property type="entry name" value="GGDEF"/>
    <property type="match status" value="1"/>
</dbReference>
<dbReference type="Proteomes" id="UP000256805">
    <property type="component" value="Unassembled WGS sequence"/>
</dbReference>
<evidence type="ECO:0000256" key="1">
    <source>
        <dbReference type="ARBA" id="ARBA00004429"/>
    </source>
</evidence>
<protein>
    <recommendedName>
        <fullName evidence="4">diguanylate cyclase</fullName>
        <ecNumber evidence="4">2.7.7.65</ecNumber>
    </recommendedName>
    <alternativeName>
        <fullName evidence="15">Cellulose synthesis regulatory protein</fullName>
    </alternativeName>
</protein>
<dbReference type="GO" id="GO:0000166">
    <property type="term" value="F:nucleotide binding"/>
    <property type="evidence" value="ECO:0007669"/>
    <property type="project" value="UniProtKB-KW"/>
</dbReference>
<dbReference type="Gene3D" id="3.30.70.270">
    <property type="match status" value="1"/>
</dbReference>
<evidence type="ECO:0000256" key="8">
    <source>
        <dbReference type="ARBA" id="ARBA00022692"/>
    </source>
</evidence>
<dbReference type="Pfam" id="PF00990">
    <property type="entry name" value="GGDEF"/>
    <property type="match status" value="1"/>
</dbReference>
<keyword evidence="7" id="KW-0808">Transferase</keyword>
<dbReference type="GO" id="GO:0052621">
    <property type="term" value="F:diguanylate cyclase activity"/>
    <property type="evidence" value="ECO:0007669"/>
    <property type="project" value="UniProtKB-EC"/>
</dbReference>
<evidence type="ECO:0000256" key="3">
    <source>
        <dbReference type="ARBA" id="ARBA00011738"/>
    </source>
</evidence>
<evidence type="ECO:0000256" key="10">
    <source>
        <dbReference type="ARBA" id="ARBA00022741"/>
    </source>
</evidence>
<evidence type="ECO:0000256" key="18">
    <source>
        <dbReference type="SAM" id="Phobius"/>
    </source>
</evidence>
<evidence type="ECO:0000256" key="13">
    <source>
        <dbReference type="ARBA" id="ARBA00022989"/>
    </source>
</evidence>
<dbReference type="EC" id="2.7.7.65" evidence="4"/>
<name>A0A375J0E1_9BURK</name>
<gene>
    <name evidence="20" type="ORF">CBM2634_A300054</name>
</gene>
<dbReference type="InterPro" id="IPR000160">
    <property type="entry name" value="GGDEF_dom"/>
</dbReference>
<dbReference type="FunFam" id="3.30.70.270:FF:000001">
    <property type="entry name" value="Diguanylate cyclase domain protein"/>
    <property type="match status" value="1"/>
</dbReference>
<dbReference type="GO" id="GO:0005886">
    <property type="term" value="C:plasma membrane"/>
    <property type="evidence" value="ECO:0007669"/>
    <property type="project" value="UniProtKB-SubCell"/>
</dbReference>
<dbReference type="CDD" id="cd01949">
    <property type="entry name" value="GGDEF"/>
    <property type="match status" value="1"/>
</dbReference>
<reference evidence="20 21" key="1">
    <citation type="submission" date="2018-01" db="EMBL/GenBank/DDBJ databases">
        <authorList>
            <person name="Gaut B.S."/>
            <person name="Morton B.R."/>
            <person name="Clegg M.T."/>
            <person name="Duvall M.R."/>
        </authorList>
    </citation>
    <scope>NUCLEOTIDE SEQUENCE [LARGE SCALE GENOMIC DNA]</scope>
    <source>
        <strain evidence="20">Cupriavidus taiwanensis cmp 52</strain>
    </source>
</reference>
<keyword evidence="12" id="KW-0135">Cellulose biosynthesis</keyword>
<comment type="function">
    <text evidence="17">Catalyzes the synthesis of cyclic-di-GMP (c-di-GMP) via the condensation of 2 GTP molecules. Cyclic-di-GMP is a second messenger which controls cell surface-associated traits in bacteria. Involved in the regulation of cellulose production.</text>
</comment>
<dbReference type="GO" id="GO:0030244">
    <property type="term" value="P:cellulose biosynthetic process"/>
    <property type="evidence" value="ECO:0007669"/>
    <property type="project" value="UniProtKB-KW"/>
</dbReference>
<keyword evidence="5" id="KW-1003">Cell membrane</keyword>
<keyword evidence="6" id="KW-0997">Cell inner membrane</keyword>
<dbReference type="SUPFAM" id="SSF55073">
    <property type="entry name" value="Nucleotide cyclase"/>
    <property type="match status" value="1"/>
</dbReference>
<dbReference type="GO" id="GO:0046872">
    <property type="term" value="F:metal ion binding"/>
    <property type="evidence" value="ECO:0007669"/>
    <property type="project" value="UniProtKB-KW"/>
</dbReference>
<evidence type="ECO:0000256" key="11">
    <source>
        <dbReference type="ARBA" id="ARBA00022842"/>
    </source>
</evidence>
<keyword evidence="10" id="KW-0547">Nucleotide-binding</keyword>